<sequence length="113" mass="12931">VRLSPEPKQSEIRCDRAGVNTIVKTRGQNAASLWSVFFIPSEPKLRVSNQQGSLDLHHFETPAGEFFSILLLCLSLCKLETGVDEALFMGKHATWYLGEQKNYPHRPRLYYHN</sequence>
<proteinExistence type="predicted"/>
<feature type="non-terminal residue" evidence="1">
    <location>
        <position position="1"/>
    </location>
</feature>
<name>A0A2P5ARG2_PARAD</name>
<dbReference type="Proteomes" id="UP000237105">
    <property type="component" value="Unassembled WGS sequence"/>
</dbReference>
<keyword evidence="2" id="KW-1185">Reference proteome</keyword>
<protein>
    <submittedName>
        <fullName evidence="1">Uncharacterized protein</fullName>
    </submittedName>
</protein>
<comment type="caution">
    <text evidence="1">The sequence shown here is derived from an EMBL/GenBank/DDBJ whole genome shotgun (WGS) entry which is preliminary data.</text>
</comment>
<evidence type="ECO:0000313" key="1">
    <source>
        <dbReference type="EMBL" id="PON39124.1"/>
    </source>
</evidence>
<dbReference type="AlphaFoldDB" id="A0A2P5ARG2"/>
<organism evidence="1 2">
    <name type="scientific">Parasponia andersonii</name>
    <name type="common">Sponia andersonii</name>
    <dbReference type="NCBI Taxonomy" id="3476"/>
    <lineage>
        <taxon>Eukaryota</taxon>
        <taxon>Viridiplantae</taxon>
        <taxon>Streptophyta</taxon>
        <taxon>Embryophyta</taxon>
        <taxon>Tracheophyta</taxon>
        <taxon>Spermatophyta</taxon>
        <taxon>Magnoliopsida</taxon>
        <taxon>eudicotyledons</taxon>
        <taxon>Gunneridae</taxon>
        <taxon>Pentapetalae</taxon>
        <taxon>rosids</taxon>
        <taxon>fabids</taxon>
        <taxon>Rosales</taxon>
        <taxon>Cannabaceae</taxon>
        <taxon>Parasponia</taxon>
    </lineage>
</organism>
<dbReference type="EMBL" id="JXTB01000475">
    <property type="protein sequence ID" value="PON39124.1"/>
    <property type="molecule type" value="Genomic_DNA"/>
</dbReference>
<accession>A0A2P5ARG2</accession>
<evidence type="ECO:0000313" key="2">
    <source>
        <dbReference type="Proteomes" id="UP000237105"/>
    </source>
</evidence>
<reference evidence="2" key="1">
    <citation type="submission" date="2016-06" db="EMBL/GenBank/DDBJ databases">
        <title>Parallel loss of symbiosis genes in relatives of nitrogen-fixing non-legume Parasponia.</title>
        <authorList>
            <person name="Van Velzen R."/>
            <person name="Holmer R."/>
            <person name="Bu F."/>
            <person name="Rutten L."/>
            <person name="Van Zeijl A."/>
            <person name="Liu W."/>
            <person name="Santuari L."/>
            <person name="Cao Q."/>
            <person name="Sharma T."/>
            <person name="Shen D."/>
            <person name="Roswanjaya Y."/>
            <person name="Wardhani T."/>
            <person name="Kalhor M.S."/>
            <person name="Jansen J."/>
            <person name="Van den Hoogen J."/>
            <person name="Gungor B."/>
            <person name="Hartog M."/>
            <person name="Hontelez J."/>
            <person name="Verver J."/>
            <person name="Yang W.-C."/>
            <person name="Schijlen E."/>
            <person name="Repin R."/>
            <person name="Schilthuizen M."/>
            <person name="Schranz E."/>
            <person name="Heidstra R."/>
            <person name="Miyata K."/>
            <person name="Fedorova E."/>
            <person name="Kohlen W."/>
            <person name="Bisseling T."/>
            <person name="Smit S."/>
            <person name="Geurts R."/>
        </authorList>
    </citation>
    <scope>NUCLEOTIDE SEQUENCE [LARGE SCALE GENOMIC DNA]</scope>
    <source>
        <strain evidence="2">cv. WU1-14</strain>
    </source>
</reference>
<gene>
    <name evidence="1" type="ORF">PanWU01x14_307620</name>
</gene>